<evidence type="ECO:0000313" key="2">
    <source>
        <dbReference type="EMBL" id="TNN84850.1"/>
    </source>
</evidence>
<dbReference type="AlphaFoldDB" id="A0A4Z2J3T4"/>
<dbReference type="Proteomes" id="UP000314294">
    <property type="component" value="Unassembled WGS sequence"/>
</dbReference>
<proteinExistence type="predicted"/>
<feature type="region of interest" description="Disordered" evidence="1">
    <location>
        <begin position="61"/>
        <end position="85"/>
    </location>
</feature>
<dbReference type="EMBL" id="SRLO01000024">
    <property type="protein sequence ID" value="TNN84850.1"/>
    <property type="molecule type" value="Genomic_DNA"/>
</dbReference>
<keyword evidence="3" id="KW-1185">Reference proteome</keyword>
<evidence type="ECO:0000256" key="1">
    <source>
        <dbReference type="SAM" id="MobiDB-lite"/>
    </source>
</evidence>
<evidence type="ECO:0000313" key="3">
    <source>
        <dbReference type="Proteomes" id="UP000314294"/>
    </source>
</evidence>
<comment type="caution">
    <text evidence="2">The sequence shown here is derived from an EMBL/GenBank/DDBJ whole genome shotgun (WGS) entry which is preliminary data.</text>
</comment>
<accession>A0A4Z2J3T4</accession>
<protein>
    <submittedName>
        <fullName evidence="2">Uncharacterized protein</fullName>
    </submittedName>
</protein>
<gene>
    <name evidence="2" type="ORF">EYF80_004895</name>
</gene>
<organism evidence="2 3">
    <name type="scientific">Liparis tanakae</name>
    <name type="common">Tanaka's snailfish</name>
    <dbReference type="NCBI Taxonomy" id="230148"/>
    <lineage>
        <taxon>Eukaryota</taxon>
        <taxon>Metazoa</taxon>
        <taxon>Chordata</taxon>
        <taxon>Craniata</taxon>
        <taxon>Vertebrata</taxon>
        <taxon>Euteleostomi</taxon>
        <taxon>Actinopterygii</taxon>
        <taxon>Neopterygii</taxon>
        <taxon>Teleostei</taxon>
        <taxon>Neoteleostei</taxon>
        <taxon>Acanthomorphata</taxon>
        <taxon>Eupercaria</taxon>
        <taxon>Perciformes</taxon>
        <taxon>Cottioidei</taxon>
        <taxon>Cottales</taxon>
        <taxon>Liparidae</taxon>
        <taxon>Liparis</taxon>
    </lineage>
</organism>
<reference evidence="2 3" key="1">
    <citation type="submission" date="2019-03" db="EMBL/GenBank/DDBJ databases">
        <title>First draft genome of Liparis tanakae, snailfish: a comprehensive survey of snailfish specific genes.</title>
        <authorList>
            <person name="Kim W."/>
            <person name="Song I."/>
            <person name="Jeong J.-H."/>
            <person name="Kim D."/>
            <person name="Kim S."/>
            <person name="Ryu S."/>
            <person name="Song J.Y."/>
            <person name="Lee S.K."/>
        </authorList>
    </citation>
    <scope>NUCLEOTIDE SEQUENCE [LARGE SCALE GENOMIC DNA]</scope>
    <source>
        <tissue evidence="2">Muscle</tissue>
    </source>
</reference>
<sequence>MKENLLAVNSACQEKSERERGEKLAHFLCHHIGASSAAAAAPVPCLRQRCAACGFLNPVHPASSHVSSRSEIARASDSENNARTV</sequence>
<name>A0A4Z2J3T4_9TELE</name>